<sequence length="277" mass="31179">MIMEVGDPQMLRTSNCYGTNILHYAAKVGNTQAARVLVSKDPEIAQFQHPIRHTALKLAAWHGHRETLCYLLEVTKDVYIDRGISPYQDEDGADLLTLTITAGFYDVALYLVNMYPDLVTQKNNISSQTGLETLAAKPNAFQSGSKLGFWQQIIYPWIPVNREKALESPILRPSQVVSAQNLITKASYCLNFSFWSVLQYFAPHIKQMHDTKVKHIYAEELVKQMCATVINKGDHAIAWDVLGTALSTAATHGIHELTEQCIHHYPGLIYYDGIRCL</sequence>
<gene>
    <name evidence="1" type="ORF">POM88_044920</name>
</gene>
<name>A0AAD8H644_9APIA</name>
<dbReference type="Proteomes" id="UP001237642">
    <property type="component" value="Unassembled WGS sequence"/>
</dbReference>
<protein>
    <recommendedName>
        <fullName evidence="3">Ankyrin repeat protein</fullName>
    </recommendedName>
</protein>
<evidence type="ECO:0000313" key="1">
    <source>
        <dbReference type="EMBL" id="KAK1360446.1"/>
    </source>
</evidence>
<dbReference type="PANTHER" id="PTHR24121:SF31">
    <property type="entry name" value="ANKYRIN REPEAT-CONTAINING PROTEIN"/>
    <property type="match status" value="1"/>
</dbReference>
<dbReference type="InterPro" id="IPR036770">
    <property type="entry name" value="Ankyrin_rpt-contain_sf"/>
</dbReference>
<keyword evidence="2" id="KW-1185">Reference proteome</keyword>
<dbReference type="Gene3D" id="1.25.40.20">
    <property type="entry name" value="Ankyrin repeat-containing domain"/>
    <property type="match status" value="1"/>
</dbReference>
<evidence type="ECO:0008006" key="3">
    <source>
        <dbReference type="Google" id="ProtNLM"/>
    </source>
</evidence>
<organism evidence="1 2">
    <name type="scientific">Heracleum sosnowskyi</name>
    <dbReference type="NCBI Taxonomy" id="360622"/>
    <lineage>
        <taxon>Eukaryota</taxon>
        <taxon>Viridiplantae</taxon>
        <taxon>Streptophyta</taxon>
        <taxon>Embryophyta</taxon>
        <taxon>Tracheophyta</taxon>
        <taxon>Spermatophyta</taxon>
        <taxon>Magnoliopsida</taxon>
        <taxon>eudicotyledons</taxon>
        <taxon>Gunneridae</taxon>
        <taxon>Pentapetalae</taxon>
        <taxon>asterids</taxon>
        <taxon>campanulids</taxon>
        <taxon>Apiales</taxon>
        <taxon>Apiaceae</taxon>
        <taxon>Apioideae</taxon>
        <taxon>apioid superclade</taxon>
        <taxon>Tordylieae</taxon>
        <taxon>Tordyliinae</taxon>
        <taxon>Heracleum</taxon>
    </lineage>
</organism>
<dbReference type="Pfam" id="PF12796">
    <property type="entry name" value="Ank_2"/>
    <property type="match status" value="1"/>
</dbReference>
<dbReference type="EMBL" id="JAUIZM010000010">
    <property type="protein sequence ID" value="KAK1360446.1"/>
    <property type="molecule type" value="Genomic_DNA"/>
</dbReference>
<dbReference type="SUPFAM" id="SSF48403">
    <property type="entry name" value="Ankyrin repeat"/>
    <property type="match status" value="1"/>
</dbReference>
<comment type="caution">
    <text evidence="1">The sequence shown here is derived from an EMBL/GenBank/DDBJ whole genome shotgun (WGS) entry which is preliminary data.</text>
</comment>
<proteinExistence type="predicted"/>
<dbReference type="SMART" id="SM00248">
    <property type="entry name" value="ANK"/>
    <property type="match status" value="3"/>
</dbReference>
<reference evidence="1" key="2">
    <citation type="submission" date="2023-05" db="EMBL/GenBank/DDBJ databases">
        <authorList>
            <person name="Schelkunov M.I."/>
        </authorList>
    </citation>
    <scope>NUCLEOTIDE SEQUENCE</scope>
    <source>
        <strain evidence="1">Hsosn_3</strain>
        <tissue evidence="1">Leaf</tissue>
    </source>
</reference>
<dbReference type="InterPro" id="IPR002110">
    <property type="entry name" value="Ankyrin_rpt"/>
</dbReference>
<reference evidence="1" key="1">
    <citation type="submission" date="2023-02" db="EMBL/GenBank/DDBJ databases">
        <title>Genome of toxic invasive species Heracleum sosnowskyi carries increased number of genes despite the absence of recent whole-genome duplications.</title>
        <authorList>
            <person name="Schelkunov M."/>
            <person name="Shtratnikova V."/>
            <person name="Makarenko M."/>
            <person name="Klepikova A."/>
            <person name="Omelchenko D."/>
            <person name="Novikova G."/>
            <person name="Obukhova E."/>
            <person name="Bogdanov V."/>
            <person name="Penin A."/>
            <person name="Logacheva M."/>
        </authorList>
    </citation>
    <scope>NUCLEOTIDE SEQUENCE</scope>
    <source>
        <strain evidence="1">Hsosn_3</strain>
        <tissue evidence="1">Leaf</tissue>
    </source>
</reference>
<accession>A0AAD8H644</accession>
<dbReference type="AlphaFoldDB" id="A0AAD8H644"/>
<evidence type="ECO:0000313" key="2">
    <source>
        <dbReference type="Proteomes" id="UP001237642"/>
    </source>
</evidence>
<dbReference type="PANTHER" id="PTHR24121">
    <property type="entry name" value="NO MECHANORECEPTOR POTENTIAL C, ISOFORM D-RELATED"/>
    <property type="match status" value="1"/>
</dbReference>